<comment type="caution">
    <text evidence="2">The sequence shown here is derived from an EMBL/GenBank/DDBJ whole genome shotgun (WGS) entry which is preliminary data.</text>
</comment>
<proteinExistence type="predicted"/>
<organism evidence="2 3">
    <name type="scientific">Phanerochaete sordida</name>
    <dbReference type="NCBI Taxonomy" id="48140"/>
    <lineage>
        <taxon>Eukaryota</taxon>
        <taxon>Fungi</taxon>
        <taxon>Dikarya</taxon>
        <taxon>Basidiomycota</taxon>
        <taxon>Agaricomycotina</taxon>
        <taxon>Agaricomycetes</taxon>
        <taxon>Polyporales</taxon>
        <taxon>Phanerochaetaceae</taxon>
        <taxon>Phanerochaete</taxon>
    </lineage>
</organism>
<dbReference type="EMBL" id="BPQB01000014">
    <property type="protein sequence ID" value="GJE89756.1"/>
    <property type="molecule type" value="Genomic_DNA"/>
</dbReference>
<accession>A0A9P3LBR6</accession>
<keyword evidence="3" id="KW-1185">Reference proteome</keyword>
<dbReference type="AlphaFoldDB" id="A0A9P3LBR6"/>
<feature type="compositionally biased region" description="Basic and acidic residues" evidence="1">
    <location>
        <begin position="26"/>
        <end position="36"/>
    </location>
</feature>
<feature type="compositionally biased region" description="Polar residues" evidence="1">
    <location>
        <begin position="10"/>
        <end position="19"/>
    </location>
</feature>
<evidence type="ECO:0000256" key="1">
    <source>
        <dbReference type="SAM" id="MobiDB-lite"/>
    </source>
</evidence>
<protein>
    <submittedName>
        <fullName evidence="2">Uncharacterized protein</fullName>
    </submittedName>
</protein>
<evidence type="ECO:0000313" key="3">
    <source>
        <dbReference type="Proteomes" id="UP000703269"/>
    </source>
</evidence>
<feature type="compositionally biased region" description="Polar residues" evidence="1">
    <location>
        <begin position="103"/>
        <end position="127"/>
    </location>
</feature>
<feature type="compositionally biased region" description="Basic residues" evidence="1">
    <location>
        <begin position="131"/>
        <end position="140"/>
    </location>
</feature>
<gene>
    <name evidence="2" type="ORF">PsYK624_058620</name>
</gene>
<reference evidence="2 3" key="1">
    <citation type="submission" date="2021-08" db="EMBL/GenBank/DDBJ databases">
        <title>Draft Genome Sequence of Phanerochaete sordida strain YK-624.</title>
        <authorList>
            <person name="Mori T."/>
            <person name="Dohra H."/>
            <person name="Suzuki T."/>
            <person name="Kawagishi H."/>
            <person name="Hirai H."/>
        </authorList>
    </citation>
    <scope>NUCLEOTIDE SEQUENCE [LARGE SCALE GENOMIC DNA]</scope>
    <source>
        <strain evidence="2 3">YK-624</strain>
    </source>
</reference>
<sequence>MQASRGPGGQASSPRNGASSRRKRAEHGGDGEHCRSQDAQSDPSLSPEAGRSARRGTSDRTAVRVVDGARPSCGDCRRRTTSVLRPGSGAERSAAEVQRPRRTSVSPSDSLATRTSAACWNSTTPSEPSRVRRRGPTIVW</sequence>
<dbReference type="Proteomes" id="UP000703269">
    <property type="component" value="Unassembled WGS sequence"/>
</dbReference>
<name>A0A9P3LBR6_9APHY</name>
<evidence type="ECO:0000313" key="2">
    <source>
        <dbReference type="EMBL" id="GJE89756.1"/>
    </source>
</evidence>
<feature type="region of interest" description="Disordered" evidence="1">
    <location>
        <begin position="1"/>
        <end position="140"/>
    </location>
</feature>